<dbReference type="PANTHER" id="PTHR31218">
    <property type="entry name" value="WAT1-RELATED PROTEIN"/>
    <property type="match status" value="1"/>
</dbReference>
<protein>
    <recommendedName>
        <fullName evidence="6">WAT1-related protein</fullName>
    </recommendedName>
</protein>
<evidence type="ECO:0000256" key="2">
    <source>
        <dbReference type="ARBA" id="ARBA00007635"/>
    </source>
</evidence>
<evidence type="ECO:0000256" key="3">
    <source>
        <dbReference type="ARBA" id="ARBA00022692"/>
    </source>
</evidence>
<dbReference type="Proteomes" id="UP001174677">
    <property type="component" value="Chromosome 9"/>
</dbReference>
<organism evidence="8 9">
    <name type="scientific">Hevea brasiliensis</name>
    <name type="common">Para rubber tree</name>
    <name type="synonym">Siphonia brasiliensis</name>
    <dbReference type="NCBI Taxonomy" id="3981"/>
    <lineage>
        <taxon>Eukaryota</taxon>
        <taxon>Viridiplantae</taxon>
        <taxon>Streptophyta</taxon>
        <taxon>Embryophyta</taxon>
        <taxon>Tracheophyta</taxon>
        <taxon>Spermatophyta</taxon>
        <taxon>Magnoliopsida</taxon>
        <taxon>eudicotyledons</taxon>
        <taxon>Gunneridae</taxon>
        <taxon>Pentapetalae</taxon>
        <taxon>rosids</taxon>
        <taxon>fabids</taxon>
        <taxon>Malpighiales</taxon>
        <taxon>Euphorbiaceae</taxon>
        <taxon>Crotonoideae</taxon>
        <taxon>Micrandreae</taxon>
        <taxon>Hevea</taxon>
    </lineage>
</organism>
<dbReference type="InterPro" id="IPR000620">
    <property type="entry name" value="EamA_dom"/>
</dbReference>
<sequence>MGLTICSMGAFLPFVRMMVAMLAQVSTMVETKVALSQGLNKYVIIVYSDAISALVLLPCSLVIHRSNRTPLTFSLLFNFFLLSVFGCSAQIFGYVGLQYSSPTLGTAMLSLIPAFTFILAIILRLEKLDCRSKIGIAKSLGTIISIGGAVVVTFYKGPTLFSRHSHIIGEPLQLLHSPQLLWIIGSFFLAAEAFLDSAWYILQTFIVKKFPAVLIIIGYLRFFNTILSSIFLVAWCLNRTGPLYVSMFKPLAIIFAVIMDAIFLGDALSLGSLIGAIIIMTGFYAVLWGKAEEETTSEVNGAGSSESFSNNVPLLRSRAEGV</sequence>
<feature type="domain" description="EamA" evidence="7">
    <location>
        <begin position="17"/>
        <end position="144"/>
    </location>
</feature>
<keyword evidence="5 6" id="KW-0472">Membrane</keyword>
<comment type="similarity">
    <text evidence="2 6">Belongs to the drug/metabolite transporter (DMT) superfamily. Plant drug/metabolite exporter (P-DME) (TC 2.A.7.4) family.</text>
</comment>
<name>A0ABQ9LZS5_HEVBR</name>
<dbReference type="EMBL" id="JARPOI010000009">
    <property type="protein sequence ID" value="KAJ9172074.1"/>
    <property type="molecule type" value="Genomic_DNA"/>
</dbReference>
<accession>A0ABQ9LZS5</accession>
<gene>
    <name evidence="8" type="ORF">P3X46_015361</name>
</gene>
<dbReference type="InterPro" id="IPR030184">
    <property type="entry name" value="WAT1-related"/>
</dbReference>
<comment type="subcellular location">
    <subcellularLocation>
        <location evidence="1 6">Membrane</location>
        <topology evidence="1 6">Multi-pass membrane protein</topology>
    </subcellularLocation>
</comment>
<feature type="transmembrane region" description="Helical" evidence="6">
    <location>
        <begin position="42"/>
        <end position="63"/>
    </location>
</feature>
<feature type="transmembrane region" description="Helical" evidence="6">
    <location>
        <begin position="214"/>
        <end position="237"/>
    </location>
</feature>
<feature type="transmembrane region" description="Helical" evidence="6">
    <location>
        <begin position="103"/>
        <end position="123"/>
    </location>
</feature>
<comment type="caution">
    <text evidence="8">The sequence shown here is derived from an EMBL/GenBank/DDBJ whole genome shotgun (WGS) entry which is preliminary data.</text>
</comment>
<evidence type="ECO:0000256" key="5">
    <source>
        <dbReference type="ARBA" id="ARBA00023136"/>
    </source>
</evidence>
<feature type="transmembrane region" description="Helical" evidence="6">
    <location>
        <begin position="270"/>
        <end position="289"/>
    </location>
</feature>
<keyword evidence="9" id="KW-1185">Reference proteome</keyword>
<feature type="transmembrane region" description="Helical" evidence="6">
    <location>
        <begin position="75"/>
        <end position="97"/>
    </location>
</feature>
<evidence type="ECO:0000256" key="4">
    <source>
        <dbReference type="ARBA" id="ARBA00022989"/>
    </source>
</evidence>
<feature type="transmembrane region" description="Helical" evidence="6">
    <location>
        <begin position="243"/>
        <end position="263"/>
    </location>
</feature>
<dbReference type="SUPFAM" id="SSF103481">
    <property type="entry name" value="Multidrug resistance efflux transporter EmrE"/>
    <property type="match status" value="2"/>
</dbReference>
<evidence type="ECO:0000256" key="6">
    <source>
        <dbReference type="RuleBase" id="RU363077"/>
    </source>
</evidence>
<reference evidence="8" key="1">
    <citation type="journal article" date="2023" name="Plant Biotechnol. J.">
        <title>Chromosome-level wild Hevea brasiliensis genome provides new tools for genomic-assisted breeding and valuable loci to elevate rubber yield.</title>
        <authorList>
            <person name="Cheng H."/>
            <person name="Song X."/>
            <person name="Hu Y."/>
            <person name="Wu T."/>
            <person name="Yang Q."/>
            <person name="An Z."/>
            <person name="Feng S."/>
            <person name="Deng Z."/>
            <person name="Wu W."/>
            <person name="Zeng X."/>
            <person name="Tu M."/>
            <person name="Wang X."/>
            <person name="Huang H."/>
        </authorList>
    </citation>
    <scope>NUCLEOTIDE SEQUENCE</scope>
    <source>
        <strain evidence="8">MT/VB/25A 57/8</strain>
    </source>
</reference>
<feature type="transmembrane region" description="Helical" evidence="6">
    <location>
        <begin position="180"/>
        <end position="202"/>
    </location>
</feature>
<keyword evidence="4 6" id="KW-1133">Transmembrane helix</keyword>
<dbReference type="InterPro" id="IPR037185">
    <property type="entry name" value="EmrE-like"/>
</dbReference>
<keyword evidence="3 6" id="KW-0812">Transmembrane</keyword>
<evidence type="ECO:0000313" key="9">
    <source>
        <dbReference type="Proteomes" id="UP001174677"/>
    </source>
</evidence>
<evidence type="ECO:0000259" key="7">
    <source>
        <dbReference type="Pfam" id="PF00892"/>
    </source>
</evidence>
<dbReference type="Pfam" id="PF00892">
    <property type="entry name" value="EamA"/>
    <property type="match status" value="1"/>
</dbReference>
<proteinExistence type="inferred from homology"/>
<evidence type="ECO:0000256" key="1">
    <source>
        <dbReference type="ARBA" id="ARBA00004141"/>
    </source>
</evidence>
<evidence type="ECO:0000313" key="8">
    <source>
        <dbReference type="EMBL" id="KAJ9172074.1"/>
    </source>
</evidence>